<dbReference type="STRING" id="1436961.SAMN05421739_101875"/>
<name>A0A1I2NYA2_9BACT</name>
<evidence type="ECO:0000256" key="3">
    <source>
        <dbReference type="ARBA" id="ARBA00022840"/>
    </source>
</evidence>
<keyword evidence="4" id="KW-1278">Translocase</keyword>
<evidence type="ECO:0000256" key="4">
    <source>
        <dbReference type="ARBA" id="ARBA00022967"/>
    </source>
</evidence>
<organism evidence="7 8">
    <name type="scientific">Pontibacter chinhatensis</name>
    <dbReference type="NCBI Taxonomy" id="1436961"/>
    <lineage>
        <taxon>Bacteria</taxon>
        <taxon>Pseudomonadati</taxon>
        <taxon>Bacteroidota</taxon>
        <taxon>Cytophagia</taxon>
        <taxon>Cytophagales</taxon>
        <taxon>Hymenobacteraceae</taxon>
        <taxon>Pontibacter</taxon>
    </lineage>
</organism>
<dbReference type="PROSITE" id="PS00211">
    <property type="entry name" value="ABC_TRANSPORTER_1"/>
    <property type="match status" value="1"/>
</dbReference>
<gene>
    <name evidence="7" type="ORF">SAMN05421739_101875</name>
</gene>
<evidence type="ECO:0000256" key="2">
    <source>
        <dbReference type="ARBA" id="ARBA00022741"/>
    </source>
</evidence>
<evidence type="ECO:0000256" key="5">
    <source>
        <dbReference type="ARBA" id="ARBA00037066"/>
    </source>
</evidence>
<evidence type="ECO:0000256" key="1">
    <source>
        <dbReference type="ARBA" id="ARBA00022448"/>
    </source>
</evidence>
<dbReference type="Proteomes" id="UP000198724">
    <property type="component" value="Unassembled WGS sequence"/>
</dbReference>
<dbReference type="SUPFAM" id="SSF52540">
    <property type="entry name" value="P-loop containing nucleoside triphosphate hydrolases"/>
    <property type="match status" value="1"/>
</dbReference>
<protein>
    <submittedName>
        <fullName evidence="7">Iron complex transport system ATP-binding protein</fullName>
    </submittedName>
</protein>
<dbReference type="GO" id="GO:0016887">
    <property type="term" value="F:ATP hydrolysis activity"/>
    <property type="evidence" value="ECO:0007669"/>
    <property type="project" value="InterPro"/>
</dbReference>
<dbReference type="Gene3D" id="3.40.50.300">
    <property type="entry name" value="P-loop containing nucleotide triphosphate hydrolases"/>
    <property type="match status" value="1"/>
</dbReference>
<feature type="domain" description="ABC transporter" evidence="6">
    <location>
        <begin position="6"/>
        <end position="239"/>
    </location>
</feature>
<dbReference type="OrthoDB" id="9806726at2"/>
<dbReference type="GO" id="GO:0005524">
    <property type="term" value="F:ATP binding"/>
    <property type="evidence" value="ECO:0007669"/>
    <property type="project" value="UniProtKB-KW"/>
</dbReference>
<evidence type="ECO:0000313" key="7">
    <source>
        <dbReference type="EMBL" id="SFG08483.1"/>
    </source>
</evidence>
<proteinExistence type="predicted"/>
<keyword evidence="1" id="KW-0813">Transport</keyword>
<sequence>MTKQAIEVSNLSFSYGNTPILEDVNVTFPEGKFSVVLGRNGSGKSTLFNILSGMADYKHGSVKLMGRERKDMSFADCATMMGFLPQFHKSIFPFQVRDVVLTGRAAFSSFSPKKADLEKVEQAIEELEITHLIDRPYTELSGGEQQLVMIARVLVQNPGIILLDEPTNHLDVYYQTFVLEKLRKLSQNNFTVIAIMHDPNLAFLYADHCFFMKNKTVVKTDLANHDSELLQYVYNVQFTAVQVKEKMIVVPTL</sequence>
<dbReference type="InterPro" id="IPR017871">
    <property type="entry name" value="ABC_transporter-like_CS"/>
</dbReference>
<comment type="function">
    <text evidence="5">Part of the ABC transporter complex HmuTUV involved in hemin import. Responsible for energy coupling to the transport system.</text>
</comment>
<keyword evidence="8" id="KW-1185">Reference proteome</keyword>
<dbReference type="CDD" id="cd03214">
    <property type="entry name" value="ABC_Iron-Siderophores_B12_Hemin"/>
    <property type="match status" value="1"/>
</dbReference>
<dbReference type="InterPro" id="IPR003593">
    <property type="entry name" value="AAA+_ATPase"/>
</dbReference>
<evidence type="ECO:0000313" key="8">
    <source>
        <dbReference type="Proteomes" id="UP000198724"/>
    </source>
</evidence>
<dbReference type="FunFam" id="3.40.50.300:FF:000134">
    <property type="entry name" value="Iron-enterobactin ABC transporter ATP-binding protein"/>
    <property type="match status" value="1"/>
</dbReference>
<dbReference type="EMBL" id="FOOT01000001">
    <property type="protein sequence ID" value="SFG08483.1"/>
    <property type="molecule type" value="Genomic_DNA"/>
</dbReference>
<dbReference type="Pfam" id="PF00005">
    <property type="entry name" value="ABC_tran"/>
    <property type="match status" value="1"/>
</dbReference>
<keyword evidence="2" id="KW-0547">Nucleotide-binding</keyword>
<accession>A0A1I2NYA2</accession>
<dbReference type="InterPro" id="IPR003439">
    <property type="entry name" value="ABC_transporter-like_ATP-bd"/>
</dbReference>
<dbReference type="PANTHER" id="PTHR42794">
    <property type="entry name" value="HEMIN IMPORT ATP-BINDING PROTEIN HMUV"/>
    <property type="match status" value="1"/>
</dbReference>
<keyword evidence="3 7" id="KW-0067">ATP-binding</keyword>
<dbReference type="RefSeq" id="WP_092099242.1">
    <property type="nucleotide sequence ID" value="NZ_FOOT01000001.1"/>
</dbReference>
<dbReference type="InterPro" id="IPR027417">
    <property type="entry name" value="P-loop_NTPase"/>
</dbReference>
<dbReference type="PANTHER" id="PTHR42794:SF1">
    <property type="entry name" value="HEMIN IMPORT ATP-BINDING PROTEIN HMUV"/>
    <property type="match status" value="1"/>
</dbReference>
<dbReference type="SMART" id="SM00382">
    <property type="entry name" value="AAA"/>
    <property type="match status" value="1"/>
</dbReference>
<dbReference type="AlphaFoldDB" id="A0A1I2NYA2"/>
<evidence type="ECO:0000259" key="6">
    <source>
        <dbReference type="PROSITE" id="PS50893"/>
    </source>
</evidence>
<reference evidence="8" key="1">
    <citation type="submission" date="2016-10" db="EMBL/GenBank/DDBJ databases">
        <authorList>
            <person name="Varghese N."/>
            <person name="Submissions S."/>
        </authorList>
    </citation>
    <scope>NUCLEOTIDE SEQUENCE [LARGE SCALE GENOMIC DNA]</scope>
    <source>
        <strain evidence="8">LP51</strain>
    </source>
</reference>
<dbReference type="PROSITE" id="PS50893">
    <property type="entry name" value="ABC_TRANSPORTER_2"/>
    <property type="match status" value="1"/>
</dbReference>